<evidence type="ECO:0000313" key="1">
    <source>
        <dbReference type="EMBL" id="KAL3799746.1"/>
    </source>
</evidence>
<gene>
    <name evidence="1" type="ORF">HJC23_010396</name>
</gene>
<protein>
    <submittedName>
        <fullName evidence="1">Uncharacterized protein</fullName>
    </submittedName>
</protein>
<accession>A0ABD3QJN6</accession>
<keyword evidence="2" id="KW-1185">Reference proteome</keyword>
<sequence>MKSTTAIATAVIVTGTLIYKRNAIFSYCNGYRGIQGFFRYIWIGDYLPPPIRKSVDELDELDELVNKCEPQLDHIETLVQRALLDSVDGPISISNEFVGSREELQKQIFQQNPELRKDIGMFSSRLDRLAARIDSVMSHSDEEVKRRKKQLSSKIVLLMTELDKIITTLCLTEND</sequence>
<dbReference type="EMBL" id="JABMIG020000036">
    <property type="protein sequence ID" value="KAL3799746.1"/>
    <property type="molecule type" value="Genomic_DNA"/>
</dbReference>
<proteinExistence type="predicted"/>
<comment type="caution">
    <text evidence="1">The sequence shown here is derived from an EMBL/GenBank/DDBJ whole genome shotgun (WGS) entry which is preliminary data.</text>
</comment>
<reference evidence="1 2" key="1">
    <citation type="journal article" date="2020" name="G3 (Bethesda)">
        <title>Improved Reference Genome for Cyclotella cryptica CCMP332, a Model for Cell Wall Morphogenesis, Salinity Adaptation, and Lipid Production in Diatoms (Bacillariophyta).</title>
        <authorList>
            <person name="Roberts W.R."/>
            <person name="Downey K.M."/>
            <person name="Ruck E.C."/>
            <person name="Traller J.C."/>
            <person name="Alverson A.J."/>
        </authorList>
    </citation>
    <scope>NUCLEOTIDE SEQUENCE [LARGE SCALE GENOMIC DNA]</scope>
    <source>
        <strain evidence="1 2">CCMP332</strain>
    </source>
</reference>
<evidence type="ECO:0000313" key="2">
    <source>
        <dbReference type="Proteomes" id="UP001516023"/>
    </source>
</evidence>
<dbReference type="Proteomes" id="UP001516023">
    <property type="component" value="Unassembled WGS sequence"/>
</dbReference>
<dbReference type="AlphaFoldDB" id="A0ABD3QJN6"/>
<name>A0ABD3QJN6_9STRA</name>
<organism evidence="1 2">
    <name type="scientific">Cyclotella cryptica</name>
    <dbReference type="NCBI Taxonomy" id="29204"/>
    <lineage>
        <taxon>Eukaryota</taxon>
        <taxon>Sar</taxon>
        <taxon>Stramenopiles</taxon>
        <taxon>Ochrophyta</taxon>
        <taxon>Bacillariophyta</taxon>
        <taxon>Coscinodiscophyceae</taxon>
        <taxon>Thalassiosirophycidae</taxon>
        <taxon>Stephanodiscales</taxon>
        <taxon>Stephanodiscaceae</taxon>
        <taxon>Cyclotella</taxon>
    </lineage>
</organism>